<dbReference type="KEGG" id="mzi:HWN40_05825"/>
<dbReference type="EMBL" id="CP058215">
    <property type="protein sequence ID" value="QLC49797.1"/>
    <property type="molecule type" value="Genomic_DNA"/>
</dbReference>
<evidence type="ECO:0000313" key="3">
    <source>
        <dbReference type="EMBL" id="QLC49797.1"/>
    </source>
</evidence>
<keyword evidence="4" id="KW-1185">Reference proteome</keyword>
<feature type="region of interest" description="Disordered" evidence="1">
    <location>
        <begin position="255"/>
        <end position="274"/>
    </location>
</feature>
<keyword evidence="2" id="KW-1133">Transmembrane helix</keyword>
<dbReference type="OrthoDB" id="121746at2157"/>
<keyword evidence="2" id="KW-0812">Transmembrane</keyword>
<evidence type="ECO:0000256" key="2">
    <source>
        <dbReference type="SAM" id="Phobius"/>
    </source>
</evidence>
<feature type="transmembrane region" description="Helical" evidence="2">
    <location>
        <begin position="152"/>
        <end position="169"/>
    </location>
</feature>
<dbReference type="InterPro" id="IPR055925">
    <property type="entry name" value="DUF7502"/>
</dbReference>
<feature type="transmembrane region" description="Helical" evidence="2">
    <location>
        <begin position="72"/>
        <end position="91"/>
    </location>
</feature>
<organism evidence="3 4">
    <name type="scientific">Methanolobus zinderi</name>
    <dbReference type="NCBI Taxonomy" id="536044"/>
    <lineage>
        <taxon>Archaea</taxon>
        <taxon>Methanobacteriati</taxon>
        <taxon>Methanobacteriota</taxon>
        <taxon>Stenosarchaea group</taxon>
        <taxon>Methanomicrobia</taxon>
        <taxon>Methanosarcinales</taxon>
        <taxon>Methanosarcinaceae</taxon>
        <taxon>Methanolobus</taxon>
    </lineage>
</organism>
<name>A0A7D5E8L2_9EURY</name>
<gene>
    <name evidence="3" type="ORF">HWN40_05825</name>
</gene>
<feature type="transmembrane region" description="Helical" evidence="2">
    <location>
        <begin position="20"/>
        <end position="42"/>
    </location>
</feature>
<protein>
    <submittedName>
        <fullName evidence="3">Uncharacterized protein</fullName>
    </submittedName>
</protein>
<dbReference type="AlphaFoldDB" id="A0A7D5E8L2"/>
<evidence type="ECO:0000256" key="1">
    <source>
        <dbReference type="SAM" id="MobiDB-lite"/>
    </source>
</evidence>
<dbReference type="Proteomes" id="UP000509594">
    <property type="component" value="Chromosome"/>
</dbReference>
<keyword evidence="2" id="KW-0472">Membrane</keyword>
<dbReference type="RefSeq" id="WP_176964853.1">
    <property type="nucleotide sequence ID" value="NZ_CP058215.1"/>
</dbReference>
<reference evidence="3 4" key="1">
    <citation type="submission" date="2020-06" db="EMBL/GenBank/DDBJ databases">
        <title>Methanolobus halotolerans sp. nov., isolated from a saline lake Tus in Siberia.</title>
        <authorList>
            <person name="Shen Y."/>
            <person name="Chen S.-C."/>
            <person name="Lai M.-C."/>
            <person name="Huang H.-H."/>
            <person name="Chiu H.-H."/>
            <person name="Tang S.-L."/>
            <person name="Rogozin D.Y."/>
            <person name="Degermendzhy A.G."/>
        </authorList>
    </citation>
    <scope>NUCLEOTIDE SEQUENCE [LARGE SCALE GENOMIC DNA]</scope>
    <source>
        <strain evidence="3 4">DSM 21339</strain>
    </source>
</reference>
<evidence type="ECO:0000313" key="4">
    <source>
        <dbReference type="Proteomes" id="UP000509594"/>
    </source>
</evidence>
<sequence length="294" mass="32785">MDVRDFIKKQESALKRYRRVYKLLDFITILIILYTIMVVLNFDQVFTFIASLEVRVGTSYEVAGRTIPFETVAMLLIAAFMSLILTLLLHIRDRKTAAILQIEQKYPNLRERLRTAYDNSNVDNIIVSDLLEAVSSNLTKVRSSEFLRKKRIIVSIVLILLSVSALTYITTNNIGTNPDWEEVINSIPGMQEEDNPGDVAVIDEGEDGQGGNGNEDLTGEPTVVVVDGEEVDLSLPPGTGTGFNPNDEAEEIIEDFENSPGGPPTVTPSGTYSEELPEGYETVIRDYFEQLAEE</sequence>
<proteinExistence type="predicted"/>
<dbReference type="GeneID" id="55821174"/>
<accession>A0A7D5E8L2</accession>
<dbReference type="Pfam" id="PF24334">
    <property type="entry name" value="DUF7502"/>
    <property type="match status" value="1"/>
</dbReference>